<evidence type="ECO:0000313" key="2">
    <source>
        <dbReference type="EMBL" id="GFS46247.1"/>
    </source>
</evidence>
<proteinExistence type="predicted"/>
<accession>A0A7J0E0B1</accession>
<reference evidence="3" key="1">
    <citation type="submission" date="2019-07" db="EMBL/GenBank/DDBJ databases">
        <title>De Novo Assembly of kiwifruit Actinidia rufa.</title>
        <authorList>
            <person name="Sugita-Konishi S."/>
            <person name="Sato K."/>
            <person name="Mori E."/>
            <person name="Abe Y."/>
            <person name="Kisaki G."/>
            <person name="Hamano K."/>
            <person name="Suezawa K."/>
            <person name="Otani M."/>
            <person name="Fukuda T."/>
            <person name="Manabe T."/>
            <person name="Gomi K."/>
            <person name="Tabuchi M."/>
            <person name="Akimitsu K."/>
            <person name="Kataoka I."/>
        </authorList>
    </citation>
    <scope>NUCLEOTIDE SEQUENCE [LARGE SCALE GENOMIC DNA]</scope>
    <source>
        <strain evidence="3">cv. Fuchu</strain>
    </source>
</reference>
<feature type="region of interest" description="Disordered" evidence="1">
    <location>
        <begin position="1"/>
        <end position="30"/>
    </location>
</feature>
<gene>
    <name evidence="2" type="ORF">Acr_00g0101050</name>
</gene>
<sequence>MDNGEIEGSDDNEFASPQGVRGGRKYRPVVAHDNDRAVVEMSSLDPGSSSSASFPNRESSLNSARVWMHQLSCHWTNCRLTVPRRADCCMRRSAWDLCGDGKHSDGRKSPELEVEVEEERVEAITRERGWQWRSFAAKGGVDFAKESPCRDKGTLLDNVKRSHELSLSIIVSICLWCKVGHSYGDIKLSHEIEASLEGNPPLSALLSLKWMMELQELLASLDSTPMHAHLHGFSLQLPCYLA</sequence>
<dbReference type="OrthoDB" id="2020542at2759"/>
<evidence type="ECO:0000256" key="1">
    <source>
        <dbReference type="SAM" id="MobiDB-lite"/>
    </source>
</evidence>
<feature type="compositionally biased region" description="Acidic residues" evidence="1">
    <location>
        <begin position="1"/>
        <end position="13"/>
    </location>
</feature>
<organism evidence="2 3">
    <name type="scientific">Actinidia rufa</name>
    <dbReference type="NCBI Taxonomy" id="165716"/>
    <lineage>
        <taxon>Eukaryota</taxon>
        <taxon>Viridiplantae</taxon>
        <taxon>Streptophyta</taxon>
        <taxon>Embryophyta</taxon>
        <taxon>Tracheophyta</taxon>
        <taxon>Spermatophyta</taxon>
        <taxon>Magnoliopsida</taxon>
        <taxon>eudicotyledons</taxon>
        <taxon>Gunneridae</taxon>
        <taxon>Pentapetalae</taxon>
        <taxon>asterids</taxon>
        <taxon>Ericales</taxon>
        <taxon>Actinidiaceae</taxon>
        <taxon>Actinidia</taxon>
    </lineage>
</organism>
<name>A0A7J0E0B1_9ERIC</name>
<protein>
    <submittedName>
        <fullName evidence="2">Cation-chloride co-transporter 1</fullName>
    </submittedName>
</protein>
<comment type="caution">
    <text evidence="2">The sequence shown here is derived from an EMBL/GenBank/DDBJ whole genome shotgun (WGS) entry which is preliminary data.</text>
</comment>
<dbReference type="EMBL" id="BJWL01000465">
    <property type="protein sequence ID" value="GFS46247.1"/>
    <property type="molecule type" value="Genomic_DNA"/>
</dbReference>
<keyword evidence="3" id="KW-1185">Reference proteome</keyword>
<dbReference type="Proteomes" id="UP000585474">
    <property type="component" value="Unassembled WGS sequence"/>
</dbReference>
<evidence type="ECO:0000313" key="3">
    <source>
        <dbReference type="Proteomes" id="UP000585474"/>
    </source>
</evidence>
<dbReference type="AlphaFoldDB" id="A0A7J0E0B1"/>